<dbReference type="Gene3D" id="1.10.1240.10">
    <property type="entry name" value="Methionine synthase domain"/>
    <property type="match status" value="1"/>
</dbReference>
<evidence type="ECO:0000313" key="3">
    <source>
        <dbReference type="Proteomes" id="UP000022835"/>
    </source>
</evidence>
<evidence type="ECO:0000313" key="2">
    <source>
        <dbReference type="EMBL" id="KDE98051.1"/>
    </source>
</evidence>
<dbReference type="Pfam" id="PF02607">
    <property type="entry name" value="B12-binding_2"/>
    <property type="match status" value="1"/>
</dbReference>
<protein>
    <submittedName>
        <fullName evidence="2">Twin-arginine translocation pathway signal protein</fullName>
    </submittedName>
</protein>
<reference evidence="2" key="1">
    <citation type="submission" date="2014-05" db="EMBL/GenBank/DDBJ databases">
        <title>Genome sequence of Mycobacterium aromaticivorans strain JS19b1T (= DSM 45407T).</title>
        <authorList>
            <person name="Kwak Y."/>
            <person name="Park G.-S."/>
            <person name="Li Q.X."/>
            <person name="Lee S.-E."/>
            <person name="Shin J.-H."/>
        </authorList>
    </citation>
    <scope>NUCLEOTIDE SEQUENCE [LARGE SCALE GENOMIC DNA]</scope>
    <source>
        <strain evidence="2">JS19b1</strain>
    </source>
</reference>
<keyword evidence="3" id="KW-1185">Reference proteome</keyword>
<proteinExistence type="predicted"/>
<evidence type="ECO:0000259" key="1">
    <source>
        <dbReference type="PROSITE" id="PS51332"/>
    </source>
</evidence>
<dbReference type="GO" id="GO:0046872">
    <property type="term" value="F:metal ion binding"/>
    <property type="evidence" value="ECO:0007669"/>
    <property type="project" value="InterPro"/>
</dbReference>
<comment type="caution">
    <text evidence="2">The sequence shown here is derived from an EMBL/GenBank/DDBJ whole genome shotgun (WGS) entry which is preliminary data.</text>
</comment>
<gene>
    <name evidence="2" type="ORF">Y900_003605</name>
</gene>
<dbReference type="AlphaFoldDB" id="A0A064CED7"/>
<dbReference type="EMBL" id="JALN02000001">
    <property type="protein sequence ID" value="KDE98051.1"/>
    <property type="molecule type" value="Genomic_DNA"/>
</dbReference>
<dbReference type="InterPro" id="IPR006158">
    <property type="entry name" value="Cobalamin-bd"/>
</dbReference>
<dbReference type="InterPro" id="IPR036724">
    <property type="entry name" value="Cobalamin-bd_sf"/>
</dbReference>
<dbReference type="Proteomes" id="UP000022835">
    <property type="component" value="Unassembled WGS sequence"/>
</dbReference>
<dbReference type="GO" id="GO:0031419">
    <property type="term" value="F:cobalamin binding"/>
    <property type="evidence" value="ECO:0007669"/>
    <property type="project" value="InterPro"/>
</dbReference>
<dbReference type="STRING" id="1440774.Y900_003605"/>
<dbReference type="InterPro" id="IPR036594">
    <property type="entry name" value="Meth_synthase_dom"/>
</dbReference>
<dbReference type="PROSITE" id="PS51332">
    <property type="entry name" value="B12_BINDING"/>
    <property type="match status" value="1"/>
</dbReference>
<dbReference type="eggNOG" id="COG5012">
    <property type="taxonomic scope" value="Bacteria"/>
</dbReference>
<name>A0A064CED7_9MYCO</name>
<dbReference type="SUPFAM" id="SSF52242">
    <property type="entry name" value="Cobalamin (vitamin B12)-binding domain"/>
    <property type="match status" value="1"/>
</dbReference>
<organism evidence="2 3">
    <name type="scientific">Mycolicibacterium aromaticivorans JS19b1 = JCM 16368</name>
    <dbReference type="NCBI Taxonomy" id="1440774"/>
    <lineage>
        <taxon>Bacteria</taxon>
        <taxon>Bacillati</taxon>
        <taxon>Actinomycetota</taxon>
        <taxon>Actinomycetes</taxon>
        <taxon>Mycobacteriales</taxon>
        <taxon>Mycobacteriaceae</taxon>
        <taxon>Mycolicibacterium</taxon>
    </lineage>
</organism>
<feature type="domain" description="B12-binding" evidence="1">
    <location>
        <begin position="84"/>
        <end position="219"/>
    </location>
</feature>
<dbReference type="Gene3D" id="3.40.50.280">
    <property type="entry name" value="Cobalamin-binding domain"/>
    <property type="match status" value="1"/>
</dbReference>
<dbReference type="InterPro" id="IPR003759">
    <property type="entry name" value="Cbl-bd_cap"/>
</dbReference>
<accession>A0A064CED7</accession>
<dbReference type="Pfam" id="PF02310">
    <property type="entry name" value="B12-binding"/>
    <property type="match status" value="1"/>
</dbReference>
<sequence length="328" mass="35139">MADYQYALGSRDRAQATGVVTQLLTDGVDPVTVLTDVIATSQREVGMRWQRAEWTVADEHAATAISVAATGAVAEYVTAIPLRGKSVLVACAEREFHELPAMIIGCALRAHGWETTVLGAATSPMRLSQHLVDHGHDAVAISCSVLGALPTTRRFIEAATAAGVPTLVGGPAFGYDDVRARALGATAWASNAHDAVAAMEALPTVSVVLPEISPAASAEQAQLDLHHRRIVEFLRERWSLTRESPPNTVFANLTRDTLNQALHALSAALLTGDPRPIAETAWWIKDVLQARHADPASVAELADLLSDSLDDYPLARELVRAHFTIESR</sequence>
<dbReference type="CDD" id="cd02065">
    <property type="entry name" value="B12-binding_like"/>
    <property type="match status" value="1"/>
</dbReference>